<dbReference type="OrthoDB" id="9809379at2"/>
<dbReference type="InterPro" id="IPR027417">
    <property type="entry name" value="P-loop_NTPase"/>
</dbReference>
<evidence type="ECO:0000313" key="3">
    <source>
        <dbReference type="Proteomes" id="UP000017842"/>
    </source>
</evidence>
<dbReference type="RefSeq" id="WP_023495273.1">
    <property type="nucleotide sequence ID" value="NZ_AYLO01000089.1"/>
</dbReference>
<dbReference type="CDD" id="cd19481">
    <property type="entry name" value="RecA-like_protease"/>
    <property type="match status" value="1"/>
</dbReference>
<dbReference type="PATRIC" id="fig|1116472.3.peg.2566"/>
<dbReference type="Gene3D" id="3.40.50.300">
    <property type="entry name" value="P-loop containing nucleotide triphosphate hydrolases"/>
    <property type="match status" value="1"/>
</dbReference>
<dbReference type="InterPro" id="IPR003959">
    <property type="entry name" value="ATPase_AAA_core"/>
</dbReference>
<evidence type="ECO:0000313" key="2">
    <source>
        <dbReference type="EMBL" id="ESS71664.1"/>
    </source>
</evidence>
<dbReference type="GO" id="GO:0005524">
    <property type="term" value="F:ATP binding"/>
    <property type="evidence" value="ECO:0007669"/>
    <property type="project" value="InterPro"/>
</dbReference>
<feature type="domain" description="AAA+ ATPase" evidence="1">
    <location>
        <begin position="119"/>
        <end position="251"/>
    </location>
</feature>
<dbReference type="STRING" id="1116472.MGMO_93c00220"/>
<dbReference type="GO" id="GO:0016887">
    <property type="term" value="F:ATP hydrolysis activity"/>
    <property type="evidence" value="ECO:0007669"/>
    <property type="project" value="InterPro"/>
</dbReference>
<name>V5BUX3_9GAMM</name>
<gene>
    <name evidence="2" type="ORF">MGMO_93c00220</name>
</gene>
<accession>V5BUX3</accession>
<dbReference type="InterPro" id="IPR050168">
    <property type="entry name" value="AAA_ATPase_domain"/>
</dbReference>
<dbReference type="eggNOG" id="COG0464">
    <property type="taxonomic scope" value="Bacteria"/>
</dbReference>
<evidence type="ECO:0000259" key="1">
    <source>
        <dbReference type="SMART" id="SM00382"/>
    </source>
</evidence>
<dbReference type="SMART" id="SM00382">
    <property type="entry name" value="AAA"/>
    <property type="match status" value="1"/>
</dbReference>
<sequence>MAIATQIKALLKSHVDGDDALFLSIAMQMAAQEAKQGHGKLAKEIRDLIDEAKSNPHKNDTTPIPLVKPKGELGHLLNVTYPKLRLVDMVLSANIETKLQRLIKEHKQVQKLRSHGLAPRKKLLLIGPPGTGKTLTASVLAGELGLPLFIVRLESLMTKYMGETAGKLRLIFDAIQQTRGVYLFDEFDSIGSQRGNSNDVGEIRRVLNSFLQMIEQDTSDSLLLAATNHSELLDHALFRRFDDLIEYDLPEKQEIIAALKSKLAAFKTSKIFWTKAAEAADTLSYGDITRACEDAIRNSIISNKECVSHSDLMFSIKERCLVRQKQQSKP</sequence>
<dbReference type="PANTHER" id="PTHR23077:SF198">
    <property type="entry name" value="ATP-DEPENDENT ZINC METALLOPROTEASE FTSH"/>
    <property type="match status" value="1"/>
</dbReference>
<organism evidence="2 3">
    <name type="scientific">Methyloglobulus morosus KoM1</name>
    <dbReference type="NCBI Taxonomy" id="1116472"/>
    <lineage>
        <taxon>Bacteria</taxon>
        <taxon>Pseudomonadati</taxon>
        <taxon>Pseudomonadota</taxon>
        <taxon>Gammaproteobacteria</taxon>
        <taxon>Methylococcales</taxon>
        <taxon>Methylococcaceae</taxon>
        <taxon>Methyloglobulus</taxon>
    </lineage>
</organism>
<reference evidence="2 3" key="1">
    <citation type="journal article" date="2013" name="Genome Announc.">
        <title>Draft Genome Sequence of the Methanotrophic Gammaproteobacterium Methyloglobulus morosus DSM 22980 Strain KoM1.</title>
        <authorList>
            <person name="Poehlein A."/>
            <person name="Deutzmann J.S."/>
            <person name="Daniel R."/>
            <person name="Simeonova D.D."/>
        </authorList>
    </citation>
    <scope>NUCLEOTIDE SEQUENCE [LARGE SCALE GENOMIC DNA]</scope>
    <source>
        <strain evidence="2 3">KoM1</strain>
    </source>
</reference>
<comment type="caution">
    <text evidence="2">The sequence shown here is derived from an EMBL/GenBank/DDBJ whole genome shotgun (WGS) entry which is preliminary data.</text>
</comment>
<keyword evidence="3" id="KW-1185">Reference proteome</keyword>
<dbReference type="Proteomes" id="UP000017842">
    <property type="component" value="Unassembled WGS sequence"/>
</dbReference>
<protein>
    <recommendedName>
        <fullName evidence="1">AAA+ ATPase domain-containing protein</fullName>
    </recommendedName>
</protein>
<dbReference type="InterPro" id="IPR003593">
    <property type="entry name" value="AAA+_ATPase"/>
</dbReference>
<dbReference type="EMBL" id="AYLO01000089">
    <property type="protein sequence ID" value="ESS71664.1"/>
    <property type="molecule type" value="Genomic_DNA"/>
</dbReference>
<dbReference type="Pfam" id="PF00004">
    <property type="entry name" value="AAA"/>
    <property type="match status" value="1"/>
</dbReference>
<dbReference type="AlphaFoldDB" id="V5BUX3"/>
<dbReference type="PANTHER" id="PTHR23077">
    <property type="entry name" value="AAA-FAMILY ATPASE"/>
    <property type="match status" value="1"/>
</dbReference>
<dbReference type="SUPFAM" id="SSF52540">
    <property type="entry name" value="P-loop containing nucleoside triphosphate hydrolases"/>
    <property type="match status" value="1"/>
</dbReference>
<proteinExistence type="predicted"/>